<accession>A0ABN0D3J4</accession>
<name>A0ABN0D3J4_9LACO</name>
<dbReference type="PANTHER" id="PTHR30146:SF154">
    <property type="entry name" value="TRANSCRIPTION REGULATOR, MEMBER OF GALR FAMILY"/>
    <property type="match status" value="1"/>
</dbReference>
<protein>
    <submittedName>
        <fullName evidence="5">Transcriptional regulator, LacI family</fullName>
    </submittedName>
</protein>
<reference evidence="5 6" key="1">
    <citation type="submission" date="2011-05" db="EMBL/GenBank/DDBJ databases">
        <authorList>
            <person name="Durkin A.S."/>
            <person name="Kim M."/>
            <person name="Radune D."/>
            <person name="Hostetler J."/>
            <person name="Torralba M."/>
            <person name="Gillis M."/>
            <person name="Methe B."/>
            <person name="Sutton G."/>
            <person name="Nelson K.E."/>
        </authorList>
    </citation>
    <scope>NUCLEOTIDE SEQUENCE [LARGE SCALE GENOMIC DNA]</scope>
    <source>
        <strain evidence="5 6">F0423</strain>
    </source>
</reference>
<dbReference type="RefSeq" id="WP_003716078.1">
    <property type="nucleotide sequence ID" value="NZ_AFTL01000019.1"/>
</dbReference>
<evidence type="ECO:0000256" key="3">
    <source>
        <dbReference type="ARBA" id="ARBA00023163"/>
    </source>
</evidence>
<comment type="caution">
    <text evidence="5">The sequence shown here is derived from an EMBL/GenBank/DDBJ whole genome shotgun (WGS) entry which is preliminary data.</text>
</comment>
<sequence>MEKLTISDIASLANVSIATVSNYLNGNYQKMSAKTRKHLAEIISQTNYRPNGTARNLAKNENKTIGVSIADITNPFTSPIMSGIYEVCDQFGLKVLFTNADNNPQNEINNILRLKSENVAGFIIDPVNVNSSIFKSFSNNTTVIVDRQSQHPEIDTIVTDNSKSVYKMIQEMLKKGYDELYFVSWPLDAVSTRILRYQGFLDATNYPVGTHLITVPHLGEQKLYDDFNKQINTIMKDRNGKKVGFFCMNAQVFIRLVKAMQLGGYNYPADYGLATYEEFDWMKLLRPSISCIQQDSKKIGIEAATLLKDKLEKQITRTAEIKVVPTKLIINGSF</sequence>
<dbReference type="InterPro" id="IPR000843">
    <property type="entry name" value="HTH_LacI"/>
</dbReference>
<dbReference type="PROSITE" id="PS00356">
    <property type="entry name" value="HTH_LACI_1"/>
    <property type="match status" value="1"/>
</dbReference>
<keyword evidence="6" id="KW-1185">Reference proteome</keyword>
<dbReference type="InterPro" id="IPR028082">
    <property type="entry name" value="Peripla_BP_I"/>
</dbReference>
<proteinExistence type="predicted"/>
<organism evidence="5 6">
    <name type="scientific">Limosilactobacillus oris F0423</name>
    <dbReference type="NCBI Taxonomy" id="944562"/>
    <lineage>
        <taxon>Bacteria</taxon>
        <taxon>Bacillati</taxon>
        <taxon>Bacillota</taxon>
        <taxon>Bacilli</taxon>
        <taxon>Lactobacillales</taxon>
        <taxon>Lactobacillaceae</taxon>
        <taxon>Limosilactobacillus</taxon>
    </lineage>
</organism>
<evidence type="ECO:0000259" key="4">
    <source>
        <dbReference type="PROSITE" id="PS50932"/>
    </source>
</evidence>
<feature type="domain" description="HTH lacI-type" evidence="4">
    <location>
        <begin position="4"/>
        <end position="59"/>
    </location>
</feature>
<dbReference type="SUPFAM" id="SSF47413">
    <property type="entry name" value="lambda repressor-like DNA-binding domains"/>
    <property type="match status" value="1"/>
</dbReference>
<dbReference type="Pfam" id="PF00532">
    <property type="entry name" value="Peripla_BP_1"/>
    <property type="match status" value="1"/>
</dbReference>
<dbReference type="EMBL" id="AFTL01000019">
    <property type="protein sequence ID" value="EGS35993.1"/>
    <property type="molecule type" value="Genomic_DNA"/>
</dbReference>
<gene>
    <name evidence="5" type="ORF">HMPREF9102_0971</name>
</gene>
<dbReference type="Gene3D" id="3.40.50.2300">
    <property type="match status" value="2"/>
</dbReference>
<dbReference type="InterPro" id="IPR010982">
    <property type="entry name" value="Lambda_DNA-bd_dom_sf"/>
</dbReference>
<dbReference type="PANTHER" id="PTHR30146">
    <property type="entry name" value="LACI-RELATED TRANSCRIPTIONAL REPRESSOR"/>
    <property type="match status" value="1"/>
</dbReference>
<dbReference type="PROSITE" id="PS50932">
    <property type="entry name" value="HTH_LACI_2"/>
    <property type="match status" value="1"/>
</dbReference>
<dbReference type="Pfam" id="PF00356">
    <property type="entry name" value="LacI"/>
    <property type="match status" value="1"/>
</dbReference>
<dbReference type="CDD" id="cd06283">
    <property type="entry name" value="PBP1_RegR_EndR_KdgR-like"/>
    <property type="match status" value="1"/>
</dbReference>
<dbReference type="CDD" id="cd01392">
    <property type="entry name" value="HTH_LacI"/>
    <property type="match status" value="1"/>
</dbReference>
<evidence type="ECO:0000313" key="6">
    <source>
        <dbReference type="Proteomes" id="UP000006035"/>
    </source>
</evidence>
<keyword evidence="3" id="KW-0804">Transcription</keyword>
<keyword evidence="1" id="KW-0805">Transcription regulation</keyword>
<dbReference type="Proteomes" id="UP000006035">
    <property type="component" value="Unassembled WGS sequence"/>
</dbReference>
<evidence type="ECO:0000256" key="1">
    <source>
        <dbReference type="ARBA" id="ARBA00023015"/>
    </source>
</evidence>
<dbReference type="InterPro" id="IPR001761">
    <property type="entry name" value="Peripla_BP/Lac1_sug-bd_dom"/>
</dbReference>
<dbReference type="SUPFAM" id="SSF53822">
    <property type="entry name" value="Periplasmic binding protein-like I"/>
    <property type="match status" value="1"/>
</dbReference>
<evidence type="ECO:0000256" key="2">
    <source>
        <dbReference type="ARBA" id="ARBA00023125"/>
    </source>
</evidence>
<dbReference type="Gene3D" id="1.10.260.40">
    <property type="entry name" value="lambda repressor-like DNA-binding domains"/>
    <property type="match status" value="1"/>
</dbReference>
<evidence type="ECO:0000313" key="5">
    <source>
        <dbReference type="EMBL" id="EGS35993.1"/>
    </source>
</evidence>
<dbReference type="SMART" id="SM00354">
    <property type="entry name" value="HTH_LACI"/>
    <property type="match status" value="1"/>
</dbReference>
<keyword evidence="2" id="KW-0238">DNA-binding</keyword>